<dbReference type="InterPro" id="IPR050808">
    <property type="entry name" value="Phage_Integrase"/>
</dbReference>
<evidence type="ECO:0000313" key="7">
    <source>
        <dbReference type="Proteomes" id="UP000281474"/>
    </source>
</evidence>
<sequence>MSGVFVGKLNSTSVKRWLAEQSEREFRDLRYPELRLRAVAKRSKASVHLVLNVKGRTEWEKLGQFPSLCLKTLAADLPSMLVKRLGDSMVAGQCFTVNDVLCWYMERMNNNSSFSDKWRSNVKSAINSQLSDRMGKVVLSDLNFSLIDEQLIEPMLKEGFQPSYVLNVVQIFKTAFAFAAKKRVIEQDPIAGFMAKDSVKVKPKDTHLFETDLSELFSTLSNERMPVRMMFVLMLMFGTRINETRLTRWEHISHDIWVIPSSNSKNTEEHRIPLTDSAKLLLKFYKRWQLKHVGKRAYLFASKRGVVSERTAQEWSNNIRFKHFTSHDLRILFRTIIADLGIDTVVGERLVNHSLPVLLRTYVKSTLDKGMSNALEQYHSYLIDNGFSSVASEILPRSTGNIEQGLSIAASGWL</sequence>
<gene>
    <name evidence="6" type="ORF">D5018_03860</name>
</gene>
<evidence type="ECO:0000256" key="4">
    <source>
        <dbReference type="ARBA" id="ARBA00023172"/>
    </source>
</evidence>
<dbReference type="SUPFAM" id="SSF56349">
    <property type="entry name" value="DNA breaking-rejoining enzymes"/>
    <property type="match status" value="1"/>
</dbReference>
<dbReference type="InterPro" id="IPR010998">
    <property type="entry name" value="Integrase_recombinase_N"/>
</dbReference>
<dbReference type="GO" id="GO:0006310">
    <property type="term" value="P:DNA recombination"/>
    <property type="evidence" value="ECO:0007669"/>
    <property type="project" value="UniProtKB-KW"/>
</dbReference>
<dbReference type="GO" id="GO:0003677">
    <property type="term" value="F:DNA binding"/>
    <property type="evidence" value="ECO:0007669"/>
    <property type="project" value="UniProtKB-KW"/>
</dbReference>
<reference evidence="6 7" key="1">
    <citation type="submission" date="2018-09" db="EMBL/GenBank/DDBJ databases">
        <title>Phylogeny of the Shewanellaceae, and recommendation for two new genera, Pseudoshewanella and Parashewanella.</title>
        <authorList>
            <person name="Wang G."/>
        </authorList>
    </citation>
    <scope>NUCLEOTIDE SEQUENCE [LARGE SCALE GENOMIC DNA]</scope>
    <source>
        <strain evidence="6 7">C51</strain>
    </source>
</reference>
<dbReference type="Gene3D" id="1.10.443.10">
    <property type="entry name" value="Intergrase catalytic core"/>
    <property type="match status" value="1"/>
</dbReference>
<evidence type="ECO:0000256" key="3">
    <source>
        <dbReference type="ARBA" id="ARBA00023125"/>
    </source>
</evidence>
<dbReference type="GO" id="GO:0015074">
    <property type="term" value="P:DNA integration"/>
    <property type="evidence" value="ECO:0007669"/>
    <property type="project" value="UniProtKB-KW"/>
</dbReference>
<evidence type="ECO:0000313" key="6">
    <source>
        <dbReference type="EMBL" id="RLV60987.1"/>
    </source>
</evidence>
<evidence type="ECO:0000256" key="1">
    <source>
        <dbReference type="ARBA" id="ARBA00008857"/>
    </source>
</evidence>
<keyword evidence="2" id="KW-0229">DNA integration</keyword>
<dbReference type="InterPro" id="IPR013762">
    <property type="entry name" value="Integrase-like_cat_sf"/>
</dbReference>
<keyword evidence="4" id="KW-0233">DNA recombination</keyword>
<organism evidence="6 7">
    <name type="scientific">Parashewanella curva</name>
    <dbReference type="NCBI Taxonomy" id="2338552"/>
    <lineage>
        <taxon>Bacteria</taxon>
        <taxon>Pseudomonadati</taxon>
        <taxon>Pseudomonadota</taxon>
        <taxon>Gammaproteobacteria</taxon>
        <taxon>Alteromonadales</taxon>
        <taxon>Shewanellaceae</taxon>
        <taxon>Parashewanella</taxon>
    </lineage>
</organism>
<evidence type="ECO:0000256" key="2">
    <source>
        <dbReference type="ARBA" id="ARBA00022908"/>
    </source>
</evidence>
<comment type="similarity">
    <text evidence="1">Belongs to the 'phage' integrase family.</text>
</comment>
<protein>
    <submittedName>
        <fullName evidence="6">Integrase</fullName>
    </submittedName>
</protein>
<dbReference type="PANTHER" id="PTHR30629">
    <property type="entry name" value="PROPHAGE INTEGRASE"/>
    <property type="match status" value="1"/>
</dbReference>
<dbReference type="PANTHER" id="PTHR30629:SF6">
    <property type="entry name" value="PROPHAGE INTEGRASE INTA-RELATED"/>
    <property type="match status" value="1"/>
</dbReference>
<dbReference type="Pfam" id="PF00589">
    <property type="entry name" value="Phage_integrase"/>
    <property type="match status" value="1"/>
</dbReference>
<dbReference type="AlphaFoldDB" id="A0A3L8PZZ4"/>
<keyword evidence="3" id="KW-0238">DNA-binding</keyword>
<keyword evidence="7" id="KW-1185">Reference proteome</keyword>
<dbReference type="EMBL" id="QZEI01000009">
    <property type="protein sequence ID" value="RLV60987.1"/>
    <property type="molecule type" value="Genomic_DNA"/>
</dbReference>
<dbReference type="PROSITE" id="PS51898">
    <property type="entry name" value="TYR_RECOMBINASE"/>
    <property type="match status" value="1"/>
</dbReference>
<dbReference type="Gene3D" id="1.10.150.130">
    <property type="match status" value="1"/>
</dbReference>
<accession>A0A3L8PZZ4</accession>
<dbReference type="RefSeq" id="WP_121837675.1">
    <property type="nucleotide sequence ID" value="NZ_ML014758.1"/>
</dbReference>
<dbReference type="InterPro" id="IPR011010">
    <property type="entry name" value="DNA_brk_join_enz"/>
</dbReference>
<comment type="caution">
    <text evidence="6">The sequence shown here is derived from an EMBL/GenBank/DDBJ whole genome shotgun (WGS) entry which is preliminary data.</text>
</comment>
<evidence type="ECO:0000259" key="5">
    <source>
        <dbReference type="PROSITE" id="PS51898"/>
    </source>
</evidence>
<name>A0A3L8PZZ4_9GAMM</name>
<dbReference type="InterPro" id="IPR002104">
    <property type="entry name" value="Integrase_catalytic"/>
</dbReference>
<dbReference type="Proteomes" id="UP000281474">
    <property type="component" value="Unassembled WGS sequence"/>
</dbReference>
<proteinExistence type="inferred from homology"/>
<feature type="domain" description="Tyr recombinase" evidence="5">
    <location>
        <begin position="203"/>
        <end position="376"/>
    </location>
</feature>
<dbReference type="OrthoDB" id="9795573at2"/>